<dbReference type="Gene3D" id="1.25.40.10">
    <property type="entry name" value="Tetratricopeptide repeat domain"/>
    <property type="match status" value="1"/>
</dbReference>
<evidence type="ECO:0000256" key="1">
    <source>
        <dbReference type="ARBA" id="ARBA00022737"/>
    </source>
</evidence>
<reference evidence="4 5" key="1">
    <citation type="submission" date="2015-12" db="EMBL/GenBank/DDBJ databases">
        <authorList>
            <person name="Shamseldin A."/>
            <person name="Moawad H."/>
            <person name="Abd El-Rahim W.M."/>
            <person name="Sadowsky M.J."/>
        </authorList>
    </citation>
    <scope>NUCLEOTIDE SEQUENCE [LARGE SCALE GENOMIC DNA]</scope>
    <source>
        <strain evidence="4 5">SM2</strain>
    </source>
</reference>
<feature type="repeat" description="TPR" evidence="3">
    <location>
        <begin position="150"/>
        <end position="183"/>
    </location>
</feature>
<protein>
    <submittedName>
        <fullName evidence="4">Pilus assembly protein PilW</fullName>
    </submittedName>
</protein>
<evidence type="ECO:0000256" key="3">
    <source>
        <dbReference type="PROSITE-ProRule" id="PRU00339"/>
    </source>
</evidence>
<feature type="repeat" description="TPR" evidence="3">
    <location>
        <begin position="80"/>
        <end position="113"/>
    </location>
</feature>
<organism evidence="4 5">
    <name type="scientific">Zhongshania aliphaticivorans</name>
    <dbReference type="NCBI Taxonomy" id="1470434"/>
    <lineage>
        <taxon>Bacteria</taxon>
        <taxon>Pseudomonadati</taxon>
        <taxon>Pseudomonadota</taxon>
        <taxon>Gammaproteobacteria</taxon>
        <taxon>Cellvibrionales</taxon>
        <taxon>Spongiibacteraceae</taxon>
        <taxon>Zhongshania</taxon>
    </lineage>
</organism>
<dbReference type="NCBIfam" id="TIGR02521">
    <property type="entry name" value="type_IV_pilW"/>
    <property type="match status" value="1"/>
</dbReference>
<dbReference type="InterPro" id="IPR051012">
    <property type="entry name" value="CellSynth/LPSAsmb/PSIAsmb"/>
</dbReference>
<dbReference type="RefSeq" id="WP_008248915.1">
    <property type="nucleotide sequence ID" value="NZ_CP014544.1"/>
</dbReference>
<dbReference type="PROSITE" id="PS50005">
    <property type="entry name" value="TPR"/>
    <property type="match status" value="2"/>
</dbReference>
<dbReference type="SUPFAM" id="SSF48452">
    <property type="entry name" value="TPR-like"/>
    <property type="match status" value="1"/>
</dbReference>
<dbReference type="InterPro" id="IPR013360">
    <property type="entry name" value="Pilus_4_PilW"/>
</dbReference>
<evidence type="ECO:0000256" key="2">
    <source>
        <dbReference type="ARBA" id="ARBA00022803"/>
    </source>
</evidence>
<dbReference type="PANTHER" id="PTHR45586:SF1">
    <property type="entry name" value="LIPOPOLYSACCHARIDE ASSEMBLY PROTEIN B"/>
    <property type="match status" value="1"/>
</dbReference>
<dbReference type="EMBL" id="CP014544">
    <property type="protein sequence ID" value="AMO69045.1"/>
    <property type="molecule type" value="Genomic_DNA"/>
</dbReference>
<dbReference type="InterPro" id="IPR011990">
    <property type="entry name" value="TPR-like_helical_dom_sf"/>
</dbReference>
<dbReference type="KEGG" id="zal:AZF00_12350"/>
<proteinExistence type="predicted"/>
<dbReference type="PANTHER" id="PTHR45586">
    <property type="entry name" value="TPR REPEAT-CONTAINING PROTEIN PA4667"/>
    <property type="match status" value="1"/>
</dbReference>
<dbReference type="Pfam" id="PF14559">
    <property type="entry name" value="TPR_19"/>
    <property type="match status" value="1"/>
</dbReference>
<keyword evidence="2 3" id="KW-0802">TPR repeat</keyword>
<keyword evidence="1" id="KW-0677">Repeat</keyword>
<dbReference type="Proteomes" id="UP000074119">
    <property type="component" value="Chromosome"/>
</dbReference>
<evidence type="ECO:0000313" key="5">
    <source>
        <dbReference type="Proteomes" id="UP000074119"/>
    </source>
</evidence>
<dbReference type="SMART" id="SM00028">
    <property type="entry name" value="TPR"/>
    <property type="match status" value="4"/>
</dbReference>
<gene>
    <name evidence="4" type="ORF">AZF00_12350</name>
</gene>
<dbReference type="Pfam" id="PF13432">
    <property type="entry name" value="TPR_16"/>
    <property type="match status" value="2"/>
</dbReference>
<evidence type="ECO:0000313" key="4">
    <source>
        <dbReference type="EMBL" id="AMO69045.1"/>
    </source>
</evidence>
<name>A0A127M750_9GAMM</name>
<dbReference type="STRING" id="1470434.AZF00_12350"/>
<accession>A0A127M750</accession>
<dbReference type="InterPro" id="IPR019734">
    <property type="entry name" value="TPR_rpt"/>
</dbReference>
<dbReference type="AlphaFoldDB" id="A0A127M750"/>
<sequence>MSWLRIKGITVLARVLFVVVATASIHGCVTTKNGGFASKKDEQKAFDTSLQLARNYISQGNWNQAKRHLQYVEEKDKNNPETLEALALVFQNTGELEMAEKYYQRSIATAPKVSRVRNNYAAFLYARGRYAEAASQLEIVVQELLYEKRVEAFVNLGRCYMQLNELPKAEEAFKRAFLMQGDDANVLMSLAEVYFRMGRFAEAQRYYDAFRTKNVNQSASALWLGIRLADKFDDKNTHASFALALKNLYPKSEEYLLYKAYMQQGNSESR</sequence>